<name>A0A497EQQ5_9CREN</name>
<accession>A0A497EQQ5</accession>
<reference evidence="1 2" key="1">
    <citation type="submission" date="2018-06" db="EMBL/GenBank/DDBJ databases">
        <title>Extensive metabolic versatility and redundancy in microbially diverse, dynamic hydrothermal sediments.</title>
        <authorList>
            <person name="Dombrowski N."/>
            <person name="Teske A."/>
            <person name="Baker B.J."/>
        </authorList>
    </citation>
    <scope>NUCLEOTIDE SEQUENCE [LARGE SCALE GENOMIC DNA]</scope>
    <source>
        <strain evidence="1">B66_G16</strain>
    </source>
</reference>
<proteinExistence type="predicted"/>
<protein>
    <submittedName>
        <fullName evidence="1">Uncharacterized protein</fullName>
    </submittedName>
</protein>
<evidence type="ECO:0000313" key="1">
    <source>
        <dbReference type="EMBL" id="RLE48908.1"/>
    </source>
</evidence>
<comment type="caution">
    <text evidence="1">The sequence shown here is derived from an EMBL/GenBank/DDBJ whole genome shotgun (WGS) entry which is preliminary data.</text>
</comment>
<dbReference type="EMBL" id="QMQV01000054">
    <property type="protein sequence ID" value="RLE48908.1"/>
    <property type="molecule type" value="Genomic_DNA"/>
</dbReference>
<evidence type="ECO:0000313" key="2">
    <source>
        <dbReference type="Proteomes" id="UP000278475"/>
    </source>
</evidence>
<sequence>MKCDICDKEIVGKAYLRKDVDADGKEIPNAWVILCEKCRREWDDWDSTMVKLKDAEIYAKQADFEYQNSANEPRDSMNEIFKVPSKGKPIYRITIHEFERGKGYMIIKDLALKQTLYLIGDLEKLRRVKLSFEL</sequence>
<organism evidence="1 2">
    <name type="scientific">Thermoproteota archaeon</name>
    <dbReference type="NCBI Taxonomy" id="2056631"/>
    <lineage>
        <taxon>Archaea</taxon>
        <taxon>Thermoproteota</taxon>
    </lineage>
</organism>
<dbReference type="Proteomes" id="UP000278475">
    <property type="component" value="Unassembled WGS sequence"/>
</dbReference>
<gene>
    <name evidence="1" type="ORF">DRJ31_06210</name>
</gene>
<dbReference type="AlphaFoldDB" id="A0A497EQQ5"/>